<reference evidence="1" key="1">
    <citation type="journal article" date="2022" name="Front. Microbiol.">
        <title>New perspectives on an old grouping: The genomic and phenotypic variability of Oxalobacter formigenes and the implications for calcium oxalate stone prevention.</title>
        <authorList>
            <person name="Chmiel J.A."/>
            <person name="Carr C."/>
            <person name="Stuivenberg G.A."/>
            <person name="Venema R."/>
            <person name="Chanyi R.M."/>
            <person name="Al K.F."/>
            <person name="Giguere D."/>
            <person name="Say H."/>
            <person name="Akouris P.P."/>
            <person name="Dominguez Romero S.A."/>
            <person name="Kwong A."/>
            <person name="Tai V."/>
            <person name="Koval S.F."/>
            <person name="Razvi H."/>
            <person name="Bjazevic J."/>
            <person name="Burton J.P."/>
        </authorList>
    </citation>
    <scope>NUCLEOTIDE SEQUENCE</scope>
    <source>
        <strain evidence="1">WoOx3</strain>
    </source>
</reference>
<accession>A0A9E9LWF1</accession>
<sequence>MNELKLLTDDILEQIRNSWRVGIEENNSIVIFEVMSRLGNELRGDEKWIMHPEKSGSNDGPVTENPRLFFDLDIGQLVYCHSRSNGQQYMIQSLISQYG</sequence>
<dbReference type="RefSeq" id="WP_269309506.1">
    <property type="nucleotide sequence ID" value="NZ_CP098242.1"/>
</dbReference>
<evidence type="ECO:0000313" key="2">
    <source>
        <dbReference type="Proteomes" id="UP001156215"/>
    </source>
</evidence>
<dbReference type="AlphaFoldDB" id="A0A9E9LWF1"/>
<dbReference type="Proteomes" id="UP001156215">
    <property type="component" value="Chromosome"/>
</dbReference>
<gene>
    <name evidence="1" type="ORF">NB640_02195</name>
</gene>
<proteinExistence type="predicted"/>
<name>A0A9E9LWF1_9BURK</name>
<organism evidence="1 2">
    <name type="scientific">Oxalobacter vibrioformis</name>
    <dbReference type="NCBI Taxonomy" id="933080"/>
    <lineage>
        <taxon>Bacteria</taxon>
        <taxon>Pseudomonadati</taxon>
        <taxon>Pseudomonadota</taxon>
        <taxon>Betaproteobacteria</taxon>
        <taxon>Burkholderiales</taxon>
        <taxon>Oxalobacteraceae</taxon>
        <taxon>Oxalobacter</taxon>
    </lineage>
</organism>
<keyword evidence="2" id="KW-1185">Reference proteome</keyword>
<evidence type="ECO:0000313" key="1">
    <source>
        <dbReference type="EMBL" id="WAW10491.1"/>
    </source>
</evidence>
<dbReference type="KEGG" id="ovb:NB640_02195"/>
<dbReference type="EMBL" id="CP098242">
    <property type="protein sequence ID" value="WAW10491.1"/>
    <property type="molecule type" value="Genomic_DNA"/>
</dbReference>
<protein>
    <submittedName>
        <fullName evidence="1">Uncharacterized protein</fullName>
    </submittedName>
</protein>